<feature type="transmembrane region" description="Helical" evidence="1">
    <location>
        <begin position="90"/>
        <end position="110"/>
    </location>
</feature>
<gene>
    <name evidence="2" type="ORF">HPU229334_04175</name>
</gene>
<dbReference type="EMBL" id="JNOC01000173">
    <property type="protein sequence ID" value="KPH51752.1"/>
    <property type="molecule type" value="Genomic_DNA"/>
</dbReference>
<proteinExistence type="predicted"/>
<evidence type="ECO:0000313" key="2">
    <source>
        <dbReference type="EMBL" id="KPH51752.1"/>
    </source>
</evidence>
<keyword evidence="1" id="KW-0472">Membrane</keyword>
<accession>A0A0N0LR84</accession>
<evidence type="ECO:0000313" key="3">
    <source>
        <dbReference type="Proteomes" id="UP000037997"/>
    </source>
</evidence>
<organism evidence="2 3">
    <name type="scientific">Helicobacter pullorum</name>
    <dbReference type="NCBI Taxonomy" id="35818"/>
    <lineage>
        <taxon>Bacteria</taxon>
        <taxon>Pseudomonadati</taxon>
        <taxon>Campylobacterota</taxon>
        <taxon>Epsilonproteobacteria</taxon>
        <taxon>Campylobacterales</taxon>
        <taxon>Helicobacteraceae</taxon>
        <taxon>Helicobacter</taxon>
    </lineage>
</organism>
<keyword evidence="1" id="KW-0812">Transmembrane</keyword>
<dbReference type="PATRIC" id="fig|35818.11.peg.830"/>
<dbReference type="AlphaFoldDB" id="A0A0N0LR84"/>
<sequence length="254" mass="30354">MKLFFAYCSIIIVNIYIAYLIYPYLRDIIMLKWKHKIHIPYSEVLWESNLTLRNTSTMAILTFIVIKLFIVFICIWIFIAGFKLLENNSILGYITLFLDSVYIFLGFFIYSTLDFKKIILTQNGLILKTRFSGDIFCPYGEFIIYDDSYFRIPQEVIGIDLKDIKKYFIIPKSRYQIGDILGDIESFSDICQQYTQKALATMNLESKTKLFLKYYEHIRLLPDNQEYNRNIFTIDFSPYIKEMQKYYQTNKDKK</sequence>
<reference evidence="2 3" key="1">
    <citation type="submission" date="2014-06" db="EMBL/GenBank/DDBJ databases">
        <title>Helicobacter pullorum isolates in fresh chicken meat - phenotypic and genotypic features.</title>
        <authorList>
            <person name="Borges V."/>
            <person name="Santos A."/>
            <person name="Correia C.B."/>
            <person name="Saraiva M."/>
            <person name="Menard A."/>
            <person name="Vieira L."/>
            <person name="Sampaio D.A."/>
            <person name="Gomes J.P."/>
            <person name="Oleastro M."/>
        </authorList>
    </citation>
    <scope>NUCLEOTIDE SEQUENCE [LARGE SCALE GENOMIC DNA]</scope>
    <source>
        <strain evidence="2 3">229334/12</strain>
    </source>
</reference>
<evidence type="ECO:0000256" key="1">
    <source>
        <dbReference type="SAM" id="Phobius"/>
    </source>
</evidence>
<dbReference type="Proteomes" id="UP000037997">
    <property type="component" value="Unassembled WGS sequence"/>
</dbReference>
<name>A0A0N0LR84_9HELI</name>
<keyword evidence="1" id="KW-1133">Transmembrane helix</keyword>
<protein>
    <submittedName>
        <fullName evidence="2">Uncharacterized protein</fullName>
    </submittedName>
</protein>
<feature type="transmembrane region" description="Helical" evidence="1">
    <location>
        <begin position="6"/>
        <end position="25"/>
    </location>
</feature>
<feature type="transmembrane region" description="Helical" evidence="1">
    <location>
        <begin position="58"/>
        <end position="78"/>
    </location>
</feature>
<comment type="caution">
    <text evidence="2">The sequence shown here is derived from an EMBL/GenBank/DDBJ whole genome shotgun (WGS) entry which is preliminary data.</text>
</comment>